<reference evidence="2" key="2">
    <citation type="submission" date="2021-04" db="EMBL/GenBank/DDBJ databases">
        <title>Novel species in family Eggerthellaceae.</title>
        <authorList>
            <person name="Zhang G."/>
        </authorList>
    </citation>
    <scope>NUCLEOTIDE SEQUENCE</scope>
    <source>
        <strain evidence="2">Zg-886</strain>
    </source>
</reference>
<evidence type="ECO:0000313" key="3">
    <source>
        <dbReference type="Proteomes" id="UP000636394"/>
    </source>
</evidence>
<evidence type="ECO:0000313" key="1">
    <source>
        <dbReference type="EMBL" id="NHM14627.1"/>
    </source>
</evidence>
<dbReference type="Proteomes" id="UP000636394">
    <property type="component" value="Unassembled WGS sequence"/>
</dbReference>
<evidence type="ECO:0000313" key="2">
    <source>
        <dbReference type="EMBL" id="QTU84335.1"/>
    </source>
</evidence>
<dbReference type="EMBL" id="CP072829">
    <property type="protein sequence ID" value="QTU84335.1"/>
    <property type="molecule type" value="Genomic_DNA"/>
</dbReference>
<protein>
    <submittedName>
        <fullName evidence="2">Uncharacterized protein</fullName>
    </submittedName>
</protein>
<dbReference type="KEGG" id="ebz:J7S26_08340"/>
<keyword evidence="3" id="KW-1185">Reference proteome</keyword>
<reference evidence="1 3" key="1">
    <citation type="submission" date="2019-11" db="EMBL/GenBank/DDBJ databases">
        <title>Eggerthellaceae novel genus isolated from the rectal contents of marmort.</title>
        <authorList>
            <person name="Zhang G."/>
        </authorList>
    </citation>
    <scope>NUCLEOTIDE SEQUENCE [LARGE SCALE GENOMIC DNA]</scope>
    <source>
        <strain evidence="1">Zg-886</strain>
        <strain evidence="3">zg-886</strain>
    </source>
</reference>
<dbReference type="RefSeq" id="WP_166079414.1">
    <property type="nucleotide sequence ID" value="NZ_CP072829.1"/>
</dbReference>
<evidence type="ECO:0000313" key="4">
    <source>
        <dbReference type="Proteomes" id="UP000671910"/>
    </source>
</evidence>
<sequence>MEKVIVLDRVTERHPDVSKQDAADAWNNCITCMPAYKGDPDRYLAIGADSKGRLIELVVVRKEGGLWLVIHGQTPPQESIKRLLGFGRRKK</sequence>
<gene>
    <name evidence="1" type="ORF">GMI68_07615</name>
    <name evidence="2" type="ORF">J7S26_08340</name>
</gene>
<name>A0A9E6MQW2_9ACTN</name>
<dbReference type="AlphaFoldDB" id="A0A9E6MQW2"/>
<proteinExistence type="predicted"/>
<dbReference type="EMBL" id="WPCR01000009">
    <property type="protein sequence ID" value="NHM14627.1"/>
    <property type="molecule type" value="Genomic_DNA"/>
</dbReference>
<organism evidence="2 4">
    <name type="scientific">Xiamenia xianingshaonis</name>
    <dbReference type="NCBI Taxonomy" id="2682776"/>
    <lineage>
        <taxon>Bacteria</taxon>
        <taxon>Bacillati</taxon>
        <taxon>Actinomycetota</taxon>
        <taxon>Coriobacteriia</taxon>
        <taxon>Eggerthellales</taxon>
        <taxon>Eggerthellaceae</taxon>
        <taxon>Xiamenia</taxon>
    </lineage>
</organism>
<dbReference type="Proteomes" id="UP000671910">
    <property type="component" value="Chromosome"/>
</dbReference>
<accession>A0A9E6MQW2</accession>